<evidence type="ECO:0000313" key="4">
    <source>
        <dbReference type="Proteomes" id="UP001174909"/>
    </source>
</evidence>
<evidence type="ECO:0000313" key="3">
    <source>
        <dbReference type="EMBL" id="CAI8039304.1"/>
    </source>
</evidence>
<name>A0AA35T145_GEOBA</name>
<sequence length="102" mass="11294">MSVVRAESDVSNPFLSRREIVCSFANMSGRLGKMKATEMVTEELGLGGKLVIPILLKNQVGRTDVKGTFYVYDDEDLARKHINPSIMTRFDKARKAAEGASE</sequence>
<comment type="caution">
    <text evidence="3">The sequence shown here is derived from an EMBL/GenBank/DDBJ whole genome shotgun (WGS) entry which is preliminary data.</text>
</comment>
<protein>
    <submittedName>
        <fullName evidence="3">Uncharacterized protein</fullName>
    </submittedName>
</protein>
<dbReference type="GO" id="GO:0005840">
    <property type="term" value="C:ribosome"/>
    <property type="evidence" value="ECO:0007669"/>
    <property type="project" value="UniProtKB-KW"/>
</dbReference>
<dbReference type="AlphaFoldDB" id="A0AA35T145"/>
<organism evidence="3 4">
    <name type="scientific">Geodia barretti</name>
    <name type="common">Barrett's horny sponge</name>
    <dbReference type="NCBI Taxonomy" id="519541"/>
    <lineage>
        <taxon>Eukaryota</taxon>
        <taxon>Metazoa</taxon>
        <taxon>Porifera</taxon>
        <taxon>Demospongiae</taxon>
        <taxon>Heteroscleromorpha</taxon>
        <taxon>Tetractinellida</taxon>
        <taxon>Astrophorina</taxon>
        <taxon>Geodiidae</taxon>
        <taxon>Geodia</taxon>
    </lineage>
</organism>
<proteinExistence type="predicted"/>
<evidence type="ECO:0000256" key="2">
    <source>
        <dbReference type="ARBA" id="ARBA00023274"/>
    </source>
</evidence>
<dbReference type="GO" id="GO:1990904">
    <property type="term" value="C:ribonucleoprotein complex"/>
    <property type="evidence" value="ECO:0007669"/>
    <property type="project" value="UniProtKB-KW"/>
</dbReference>
<accession>A0AA35T145</accession>
<dbReference type="Proteomes" id="UP001174909">
    <property type="component" value="Unassembled WGS sequence"/>
</dbReference>
<keyword evidence="4" id="KW-1185">Reference proteome</keyword>
<dbReference type="SUPFAM" id="SSF54189">
    <property type="entry name" value="Ribosomal proteins S24e, L23 and L15e"/>
    <property type="match status" value="1"/>
</dbReference>
<dbReference type="GO" id="GO:0006412">
    <property type="term" value="P:translation"/>
    <property type="evidence" value="ECO:0007669"/>
    <property type="project" value="InterPro"/>
</dbReference>
<keyword evidence="1" id="KW-0689">Ribosomal protein</keyword>
<dbReference type="InterPro" id="IPR012677">
    <property type="entry name" value="Nucleotide-bd_a/b_plait_sf"/>
</dbReference>
<evidence type="ECO:0000256" key="1">
    <source>
        <dbReference type="ARBA" id="ARBA00022980"/>
    </source>
</evidence>
<dbReference type="InterPro" id="IPR012678">
    <property type="entry name" value="Ribosomal_uL23/eL15/eS24_sf"/>
</dbReference>
<reference evidence="3" key="1">
    <citation type="submission" date="2023-03" db="EMBL/GenBank/DDBJ databases">
        <authorList>
            <person name="Steffen K."/>
            <person name="Cardenas P."/>
        </authorList>
    </citation>
    <scope>NUCLEOTIDE SEQUENCE</scope>
</reference>
<gene>
    <name evidence="3" type="ORF">GBAR_LOCUS21847</name>
</gene>
<dbReference type="GO" id="GO:0003735">
    <property type="term" value="F:structural constituent of ribosome"/>
    <property type="evidence" value="ECO:0007669"/>
    <property type="project" value="InterPro"/>
</dbReference>
<dbReference type="EMBL" id="CASHTH010003031">
    <property type="protein sequence ID" value="CAI8039304.1"/>
    <property type="molecule type" value="Genomic_DNA"/>
</dbReference>
<dbReference type="Gene3D" id="3.30.70.330">
    <property type="match status" value="1"/>
</dbReference>
<keyword evidence="2" id="KW-0687">Ribonucleoprotein</keyword>